<keyword evidence="2" id="KW-1185">Reference proteome</keyword>
<name>A0A225D6F3_9BACT</name>
<accession>A0A225D6F3</accession>
<dbReference type="EMBL" id="NIDE01000017">
    <property type="protein sequence ID" value="OWK36563.1"/>
    <property type="molecule type" value="Genomic_DNA"/>
</dbReference>
<protein>
    <submittedName>
        <fullName evidence="1">Uncharacterized protein</fullName>
    </submittedName>
</protein>
<evidence type="ECO:0000313" key="1">
    <source>
        <dbReference type="EMBL" id="OWK36563.1"/>
    </source>
</evidence>
<evidence type="ECO:0000313" key="2">
    <source>
        <dbReference type="Proteomes" id="UP000214646"/>
    </source>
</evidence>
<organism evidence="1 2">
    <name type="scientific">Fimbriiglobus ruber</name>
    <dbReference type="NCBI Taxonomy" id="1908690"/>
    <lineage>
        <taxon>Bacteria</taxon>
        <taxon>Pseudomonadati</taxon>
        <taxon>Planctomycetota</taxon>
        <taxon>Planctomycetia</taxon>
        <taxon>Gemmatales</taxon>
        <taxon>Gemmataceae</taxon>
        <taxon>Fimbriiglobus</taxon>
    </lineage>
</organism>
<proteinExistence type="predicted"/>
<comment type="caution">
    <text evidence="1">The sequence shown here is derived from an EMBL/GenBank/DDBJ whole genome shotgun (WGS) entry which is preliminary data.</text>
</comment>
<gene>
    <name evidence="1" type="ORF">FRUB_09126</name>
</gene>
<sequence>MPQDVAGRCGAENTIHSVQNNKPVPLHVQSAGLIDEVGRADHRERGPNPRVVVGRRPEGRNWSRKVPGIMYGV</sequence>
<dbReference type="Proteomes" id="UP000214646">
    <property type="component" value="Unassembled WGS sequence"/>
</dbReference>
<dbReference type="AlphaFoldDB" id="A0A225D6F3"/>
<reference evidence="2" key="1">
    <citation type="submission" date="2017-06" db="EMBL/GenBank/DDBJ databases">
        <title>Genome analysis of Fimbriiglobus ruber SP5, the first member of the order Planctomycetales with confirmed chitinolytic capability.</title>
        <authorList>
            <person name="Ravin N.V."/>
            <person name="Rakitin A.L."/>
            <person name="Ivanova A.A."/>
            <person name="Beletsky A.V."/>
            <person name="Kulichevskaya I.S."/>
            <person name="Mardanov A.V."/>
            <person name="Dedysh S.N."/>
        </authorList>
    </citation>
    <scope>NUCLEOTIDE SEQUENCE [LARGE SCALE GENOMIC DNA]</scope>
    <source>
        <strain evidence="2">SP5</strain>
    </source>
</reference>